<proteinExistence type="predicted"/>
<keyword evidence="2" id="KW-1185">Reference proteome</keyword>
<evidence type="ECO:0000313" key="2">
    <source>
        <dbReference type="Proteomes" id="UP001500936"/>
    </source>
</evidence>
<reference evidence="2" key="1">
    <citation type="journal article" date="2019" name="Int. J. Syst. Evol. Microbiol.">
        <title>The Global Catalogue of Microorganisms (GCM) 10K type strain sequencing project: providing services to taxonomists for standard genome sequencing and annotation.</title>
        <authorList>
            <consortium name="The Broad Institute Genomics Platform"/>
            <consortium name="The Broad Institute Genome Sequencing Center for Infectious Disease"/>
            <person name="Wu L."/>
            <person name="Ma J."/>
        </authorList>
    </citation>
    <scope>NUCLEOTIDE SEQUENCE [LARGE SCALE GENOMIC DNA]</scope>
    <source>
        <strain evidence="2">JCM 17925</strain>
    </source>
</reference>
<dbReference type="Proteomes" id="UP001500936">
    <property type="component" value="Unassembled WGS sequence"/>
</dbReference>
<organism evidence="1 2">
    <name type="scientific">Nibrella viscosa</name>
    <dbReference type="NCBI Taxonomy" id="1084524"/>
    <lineage>
        <taxon>Bacteria</taxon>
        <taxon>Pseudomonadati</taxon>
        <taxon>Bacteroidota</taxon>
        <taxon>Cytophagia</taxon>
        <taxon>Cytophagales</taxon>
        <taxon>Spirosomataceae</taxon>
        <taxon>Nibrella</taxon>
    </lineage>
</organism>
<evidence type="ECO:0000313" key="1">
    <source>
        <dbReference type="EMBL" id="GAA4413152.1"/>
    </source>
</evidence>
<sequence>MFGLNESDVPGWSELVRTDTCQNDIEVEFKGIRSDLMEQRRFYVALEDEWLPAHLGVFRHLKRSVLQDKAYKINVFEVYM</sequence>
<dbReference type="EMBL" id="BAABHB010000010">
    <property type="protein sequence ID" value="GAA4413152.1"/>
    <property type="molecule type" value="Genomic_DNA"/>
</dbReference>
<protein>
    <submittedName>
        <fullName evidence="1">Uncharacterized protein</fullName>
    </submittedName>
</protein>
<gene>
    <name evidence="1" type="ORF">GCM10023187_41150</name>
</gene>
<comment type="caution">
    <text evidence="1">The sequence shown here is derived from an EMBL/GenBank/DDBJ whole genome shotgun (WGS) entry which is preliminary data.</text>
</comment>
<name>A0ABP8KQ90_9BACT</name>
<accession>A0ABP8KQ90</accession>